<dbReference type="InterPro" id="IPR016072">
    <property type="entry name" value="Skp1_comp_dimer"/>
</dbReference>
<comment type="pathway">
    <text evidence="2 7">Protein modification; protein ubiquitination.</text>
</comment>
<dbReference type="Pfam" id="PF01466">
    <property type="entry name" value="Skp1"/>
    <property type="match status" value="1"/>
</dbReference>
<evidence type="ECO:0000256" key="4">
    <source>
        <dbReference type="ARBA" id="ARBA00022786"/>
    </source>
</evidence>
<comment type="subcellular location">
    <subcellularLocation>
        <location evidence="1">Nucleus</location>
    </subcellularLocation>
</comment>
<dbReference type="GO" id="GO:0009867">
    <property type="term" value="P:jasmonic acid mediated signaling pathway"/>
    <property type="evidence" value="ECO:0007669"/>
    <property type="project" value="UniProtKB-ARBA"/>
</dbReference>
<evidence type="ECO:0000259" key="9">
    <source>
        <dbReference type="Pfam" id="PF03931"/>
    </source>
</evidence>
<gene>
    <name evidence="10" type="ORF">Tsubulata_042168</name>
</gene>
<evidence type="ECO:0000256" key="2">
    <source>
        <dbReference type="ARBA" id="ARBA00004906"/>
    </source>
</evidence>
<evidence type="ECO:0000313" key="11">
    <source>
        <dbReference type="Proteomes" id="UP001141552"/>
    </source>
</evidence>
<dbReference type="SUPFAM" id="SSF54695">
    <property type="entry name" value="POZ domain"/>
    <property type="match status" value="1"/>
</dbReference>
<dbReference type="EMBL" id="JAKUCV010006611">
    <property type="protein sequence ID" value="KAJ4826644.1"/>
    <property type="molecule type" value="Genomic_DNA"/>
</dbReference>
<dbReference type="InterPro" id="IPR016073">
    <property type="entry name" value="Skp1_comp_POZ"/>
</dbReference>
<evidence type="ECO:0000259" key="8">
    <source>
        <dbReference type="Pfam" id="PF01466"/>
    </source>
</evidence>
<dbReference type="CDD" id="cd18322">
    <property type="entry name" value="BTB_POZ_SKP1"/>
    <property type="match status" value="1"/>
</dbReference>
<dbReference type="InterPro" id="IPR011333">
    <property type="entry name" value="SKP1/BTB/POZ_sf"/>
</dbReference>
<dbReference type="PIRSF" id="PIRSF028729">
    <property type="entry name" value="E3_ubiquit_lig_SCF_Skp"/>
    <property type="match status" value="1"/>
</dbReference>
<evidence type="ECO:0000256" key="6">
    <source>
        <dbReference type="ARBA" id="ARBA00054396"/>
    </source>
</evidence>
<evidence type="ECO:0000256" key="5">
    <source>
        <dbReference type="ARBA" id="ARBA00023242"/>
    </source>
</evidence>
<reference evidence="10" key="2">
    <citation type="journal article" date="2023" name="Plants (Basel)">
        <title>Annotation of the Turnera subulata (Passifloraceae) Draft Genome Reveals the S-Locus Evolved after the Divergence of Turneroideae from Passifloroideae in a Stepwise Manner.</title>
        <authorList>
            <person name="Henning P.M."/>
            <person name="Roalson E.H."/>
            <person name="Mir W."/>
            <person name="McCubbin A.G."/>
            <person name="Shore J.S."/>
        </authorList>
    </citation>
    <scope>NUCLEOTIDE SEQUENCE</scope>
    <source>
        <strain evidence="10">F60SS</strain>
    </source>
</reference>
<name>A0A9Q0F9K5_9ROSI</name>
<protein>
    <recommendedName>
        <fullName evidence="7">SKP1-like protein</fullName>
    </recommendedName>
</protein>
<reference evidence="10" key="1">
    <citation type="submission" date="2022-02" db="EMBL/GenBank/DDBJ databases">
        <authorList>
            <person name="Henning P.M."/>
            <person name="McCubbin A.G."/>
            <person name="Shore J.S."/>
        </authorList>
    </citation>
    <scope>NUCLEOTIDE SEQUENCE</scope>
    <source>
        <strain evidence="10">F60SS</strain>
        <tissue evidence="10">Leaves</tissue>
    </source>
</reference>
<dbReference type="PANTHER" id="PTHR11165">
    <property type="entry name" value="SKP1"/>
    <property type="match status" value="1"/>
</dbReference>
<comment type="similarity">
    <text evidence="3 7">Belongs to the SKP1 family.</text>
</comment>
<evidence type="ECO:0000313" key="10">
    <source>
        <dbReference type="EMBL" id="KAJ4826644.1"/>
    </source>
</evidence>
<keyword evidence="11" id="KW-1185">Reference proteome</keyword>
<dbReference type="OrthoDB" id="7827685at2759"/>
<evidence type="ECO:0000256" key="7">
    <source>
        <dbReference type="PIRNR" id="PIRNR028729"/>
    </source>
</evidence>
<dbReference type="GO" id="GO:0016567">
    <property type="term" value="P:protein ubiquitination"/>
    <property type="evidence" value="ECO:0007669"/>
    <property type="project" value="UniProtKB-UniRule"/>
</dbReference>
<keyword evidence="4 7" id="KW-0833">Ubl conjugation pathway</keyword>
<dbReference type="SUPFAM" id="SSF81382">
    <property type="entry name" value="Skp1 dimerisation domain-like"/>
    <property type="match status" value="1"/>
</dbReference>
<dbReference type="InterPro" id="IPR016897">
    <property type="entry name" value="SKP1"/>
</dbReference>
<comment type="subunit">
    <text evidence="7">Part of a SCF (SKP1-cullin-F-box) protein ligase complex.</text>
</comment>
<sequence>MSTTTENNEKMITLLSSDGQEFVVEEAVAVQSQTIKHLIEDGCSTGGGIPLPNVTGPVLSKVIQYCKKHSRSSGSTKEEEKELEAWDAEFVKADDYEALAFLMVAANFLDIQGLMDLAAQTLANMVKGKSPEEVRRMWNIKNDFTPEEAAEVRKENQWAFDDDNN</sequence>
<dbReference type="FunFam" id="3.30.710.10:FF:000170">
    <property type="entry name" value="SKP1-like protein 5"/>
    <property type="match status" value="1"/>
</dbReference>
<dbReference type="AlphaFoldDB" id="A0A9Q0F9K5"/>
<accession>A0A9Q0F9K5</accession>
<comment type="function">
    <text evidence="6 7">Involved in ubiquitination and subsequent proteasomal degradation of target proteins. Together with CUL1, RBX1 and a F-box protein, it forms a SCF E3 ubiquitin ligase complex. The functional specificity of this complex depends on the type of F-box protein. In the SCF complex, it serves as an adapter that links the F-box protein to CUL1.</text>
</comment>
<comment type="caution">
    <text evidence="10">The sequence shown here is derived from an EMBL/GenBank/DDBJ whole genome shotgun (WGS) entry which is preliminary data.</text>
</comment>
<evidence type="ECO:0000256" key="3">
    <source>
        <dbReference type="ARBA" id="ARBA00009993"/>
    </source>
</evidence>
<dbReference type="SMART" id="SM00512">
    <property type="entry name" value="Skp1"/>
    <property type="match status" value="1"/>
</dbReference>
<evidence type="ECO:0000256" key="1">
    <source>
        <dbReference type="ARBA" id="ARBA00004123"/>
    </source>
</evidence>
<feature type="domain" description="SKP1 component dimerisation" evidence="8">
    <location>
        <begin position="112"/>
        <end position="159"/>
    </location>
</feature>
<proteinExistence type="inferred from homology"/>
<dbReference type="InterPro" id="IPR036296">
    <property type="entry name" value="SKP1-like_dim_sf"/>
</dbReference>
<dbReference type="Proteomes" id="UP001141552">
    <property type="component" value="Unassembled WGS sequence"/>
</dbReference>
<organism evidence="10 11">
    <name type="scientific">Turnera subulata</name>
    <dbReference type="NCBI Taxonomy" id="218843"/>
    <lineage>
        <taxon>Eukaryota</taxon>
        <taxon>Viridiplantae</taxon>
        <taxon>Streptophyta</taxon>
        <taxon>Embryophyta</taxon>
        <taxon>Tracheophyta</taxon>
        <taxon>Spermatophyta</taxon>
        <taxon>Magnoliopsida</taxon>
        <taxon>eudicotyledons</taxon>
        <taxon>Gunneridae</taxon>
        <taxon>Pentapetalae</taxon>
        <taxon>rosids</taxon>
        <taxon>fabids</taxon>
        <taxon>Malpighiales</taxon>
        <taxon>Passifloraceae</taxon>
        <taxon>Turnera</taxon>
    </lineage>
</organism>
<dbReference type="Pfam" id="PF03931">
    <property type="entry name" value="Skp1_POZ"/>
    <property type="match status" value="1"/>
</dbReference>
<keyword evidence="5" id="KW-0539">Nucleus</keyword>
<dbReference type="Gene3D" id="3.30.710.10">
    <property type="entry name" value="Potassium Channel Kv1.1, Chain A"/>
    <property type="match status" value="1"/>
</dbReference>
<dbReference type="InterPro" id="IPR001232">
    <property type="entry name" value="SKP1-like"/>
</dbReference>
<dbReference type="GO" id="GO:0006511">
    <property type="term" value="P:ubiquitin-dependent protein catabolic process"/>
    <property type="evidence" value="ECO:0007669"/>
    <property type="project" value="InterPro"/>
</dbReference>
<feature type="domain" description="SKP1 component POZ" evidence="9">
    <location>
        <begin position="10"/>
        <end position="70"/>
    </location>
</feature>
<dbReference type="GO" id="GO:0005634">
    <property type="term" value="C:nucleus"/>
    <property type="evidence" value="ECO:0007669"/>
    <property type="project" value="UniProtKB-SubCell"/>
</dbReference>